<dbReference type="RefSeq" id="WP_112127873.1">
    <property type="nucleotide sequence ID" value="NZ_QMBQ01000004.1"/>
</dbReference>
<evidence type="ECO:0000313" key="1">
    <source>
        <dbReference type="EMBL" id="RAZ75846.1"/>
    </source>
</evidence>
<accession>A0A330GSG6</accession>
<dbReference type="AlphaFoldDB" id="A0A330GSG6"/>
<reference evidence="1 2" key="2">
    <citation type="submission" date="2018-07" db="EMBL/GenBank/DDBJ databases">
        <title>Diversity of Mesorhizobium strains in Brazil.</title>
        <authorList>
            <person name="Helene L.C.F."/>
            <person name="Dall'Agnol R."/>
            <person name="Delamuta J.R.M."/>
            <person name="Hungria M."/>
        </authorList>
    </citation>
    <scope>NUCLEOTIDE SEQUENCE [LARGE SCALE GENOMIC DNA]</scope>
    <source>
        <strain evidence="1 2">CNPSo 3140</strain>
    </source>
</reference>
<evidence type="ECO:0000313" key="2">
    <source>
        <dbReference type="Proteomes" id="UP000251956"/>
    </source>
</evidence>
<proteinExistence type="predicted"/>
<reference evidence="2" key="1">
    <citation type="submission" date="2018-06" db="EMBL/GenBank/DDBJ databases">
        <authorList>
            <person name="Helene L.C."/>
            <person name="Dall'Agnol R."/>
            <person name="Delamuta J.R."/>
            <person name="Hungria M."/>
        </authorList>
    </citation>
    <scope>NUCLEOTIDE SEQUENCE [LARGE SCALE GENOMIC DNA]</scope>
    <source>
        <strain evidence="2">CNPSo 3140</strain>
    </source>
</reference>
<gene>
    <name evidence="1" type="ORF">DPM35_13945</name>
</gene>
<dbReference type="OrthoDB" id="8115945at2"/>
<dbReference type="EMBL" id="QMBQ01000004">
    <property type="protein sequence ID" value="RAZ75846.1"/>
    <property type="molecule type" value="Genomic_DNA"/>
</dbReference>
<keyword evidence="2" id="KW-1185">Reference proteome</keyword>
<name>A0A330GSG6_9HYPH</name>
<dbReference type="Proteomes" id="UP000251956">
    <property type="component" value="Unassembled WGS sequence"/>
</dbReference>
<sequence length="148" mass="16745">MTRVRIDKNGIAIAKEGYDVDTAPLSKMQFSPLFGAMRLAMKGMVTVADYSGYMSDIYRRAIVVFPTAFPKPPIVMVAGQRSDGSTDQTVLLGTAASDQSNRAWHEPVYQIVTSTTQFEFYLDKSTWGNNPSRTLNWRYWVFRNTIED</sequence>
<protein>
    <submittedName>
        <fullName evidence="1">Uncharacterized protein</fullName>
    </submittedName>
</protein>
<organism evidence="1 2">
    <name type="scientific">Mesorhizobium atlanticum</name>
    <dbReference type="NCBI Taxonomy" id="2233532"/>
    <lineage>
        <taxon>Bacteria</taxon>
        <taxon>Pseudomonadati</taxon>
        <taxon>Pseudomonadota</taxon>
        <taxon>Alphaproteobacteria</taxon>
        <taxon>Hyphomicrobiales</taxon>
        <taxon>Phyllobacteriaceae</taxon>
        <taxon>Mesorhizobium</taxon>
    </lineage>
</organism>
<comment type="caution">
    <text evidence="1">The sequence shown here is derived from an EMBL/GenBank/DDBJ whole genome shotgun (WGS) entry which is preliminary data.</text>
</comment>